<reference evidence="3" key="1">
    <citation type="submission" date="2019-03" db="EMBL/GenBank/DDBJ databases">
        <title>Lake Tanganyika Metagenome-Assembled Genomes (MAGs).</title>
        <authorList>
            <person name="Tran P."/>
        </authorList>
    </citation>
    <scope>NUCLEOTIDE SEQUENCE</scope>
    <source>
        <strain evidence="3">M_DeepCast_50m_m2_156</strain>
    </source>
</reference>
<feature type="domain" description="Glycosyltransferase subfamily 4-like N-terminal" evidence="2">
    <location>
        <begin position="17"/>
        <end position="178"/>
    </location>
</feature>
<dbReference type="SUPFAM" id="SSF53756">
    <property type="entry name" value="UDP-Glycosyltransferase/glycogen phosphorylase"/>
    <property type="match status" value="1"/>
</dbReference>
<feature type="domain" description="Glycosyl transferase family 1" evidence="1">
    <location>
        <begin position="187"/>
        <end position="329"/>
    </location>
</feature>
<gene>
    <name evidence="3" type="ORF">FJY86_02045</name>
</gene>
<evidence type="ECO:0000313" key="3">
    <source>
        <dbReference type="EMBL" id="MBM3282101.1"/>
    </source>
</evidence>
<protein>
    <submittedName>
        <fullName evidence="3">Glycosyltransferase family 4 protein</fullName>
    </submittedName>
</protein>
<evidence type="ECO:0000259" key="2">
    <source>
        <dbReference type="Pfam" id="PF13439"/>
    </source>
</evidence>
<dbReference type="InterPro" id="IPR028098">
    <property type="entry name" value="Glyco_trans_4-like_N"/>
</dbReference>
<name>A0A8T4C6R5_9ARCH</name>
<accession>A0A8T4C6R5</accession>
<dbReference type="PANTHER" id="PTHR12526">
    <property type="entry name" value="GLYCOSYLTRANSFERASE"/>
    <property type="match status" value="1"/>
</dbReference>
<organism evidence="3 4">
    <name type="scientific">Candidatus Iainarchaeum sp</name>
    <dbReference type="NCBI Taxonomy" id="3101447"/>
    <lineage>
        <taxon>Archaea</taxon>
        <taxon>Candidatus Iainarchaeota</taxon>
        <taxon>Candidatus Iainarchaeia</taxon>
        <taxon>Candidatus Iainarchaeales</taxon>
        <taxon>Candidatus Iainarchaeaceae</taxon>
        <taxon>Candidatus Iainarchaeum</taxon>
    </lineage>
</organism>
<evidence type="ECO:0000313" key="4">
    <source>
        <dbReference type="Proteomes" id="UP000774699"/>
    </source>
</evidence>
<dbReference type="InterPro" id="IPR001296">
    <property type="entry name" value="Glyco_trans_1"/>
</dbReference>
<comment type="caution">
    <text evidence="3">The sequence shown here is derived from an EMBL/GenBank/DDBJ whole genome shotgun (WGS) entry which is preliminary data.</text>
</comment>
<proteinExistence type="predicted"/>
<dbReference type="EMBL" id="VGJJ01000010">
    <property type="protein sequence ID" value="MBM3282101.1"/>
    <property type="molecule type" value="Genomic_DNA"/>
</dbReference>
<dbReference type="Pfam" id="PF00534">
    <property type="entry name" value="Glycos_transf_1"/>
    <property type="match status" value="1"/>
</dbReference>
<dbReference type="Proteomes" id="UP000774699">
    <property type="component" value="Unassembled WGS sequence"/>
</dbReference>
<dbReference type="GO" id="GO:0016757">
    <property type="term" value="F:glycosyltransferase activity"/>
    <property type="evidence" value="ECO:0007669"/>
    <property type="project" value="InterPro"/>
</dbReference>
<sequence length="375" mass="42116">MRIVFVCPGTLRRNTAGVEQSVYYLAQYLKKEGHEVEVYCVPHENPAGRVTYDGLSLTEFPGFSPNRAFYFSWELYRTLRESHHDIIHAYGYNSLPTMLAVLAKKNNEKLIITGASSISSSPWRKMLHPLLNVYYHALGAKIDKLICVSDYEYDLFTRKINIDPQKYTLIPNGIDVKRFSSAKKKRIPHMILTVARLVKQKGVHRLIAALPFVLKKYPDATLHIVGDGVERGALEKQAAELNIQSHVTFHGHIQFEKLDMIIGLYSNAHVFSLMADSESQGLVYGMAAATKCPIIATHSSAMKDLVKVGAAIGIENPDNAEEVAKGIMHSFEKPLPTFDLDQVIWSWDRIGKEVSRVYQEVLSPRKTGKTGSKGQ</sequence>
<dbReference type="Gene3D" id="3.40.50.2000">
    <property type="entry name" value="Glycogen Phosphorylase B"/>
    <property type="match status" value="2"/>
</dbReference>
<dbReference type="CDD" id="cd03801">
    <property type="entry name" value="GT4_PimA-like"/>
    <property type="match status" value="1"/>
</dbReference>
<dbReference type="AlphaFoldDB" id="A0A8T4C6R5"/>
<dbReference type="Pfam" id="PF13439">
    <property type="entry name" value="Glyco_transf_4"/>
    <property type="match status" value="1"/>
</dbReference>
<evidence type="ECO:0000259" key="1">
    <source>
        <dbReference type="Pfam" id="PF00534"/>
    </source>
</evidence>